<keyword evidence="2" id="KW-1185">Reference proteome</keyword>
<organism evidence="1 2">
    <name type="scientific">Dallia pectoralis</name>
    <name type="common">Alaska blackfish</name>
    <dbReference type="NCBI Taxonomy" id="75939"/>
    <lineage>
        <taxon>Eukaryota</taxon>
        <taxon>Metazoa</taxon>
        <taxon>Chordata</taxon>
        <taxon>Craniata</taxon>
        <taxon>Vertebrata</taxon>
        <taxon>Euteleostomi</taxon>
        <taxon>Actinopterygii</taxon>
        <taxon>Neopterygii</taxon>
        <taxon>Teleostei</taxon>
        <taxon>Protacanthopterygii</taxon>
        <taxon>Esociformes</taxon>
        <taxon>Umbridae</taxon>
        <taxon>Dallia</taxon>
    </lineage>
</organism>
<proteinExistence type="predicted"/>
<accession>A0ACC2EZR2</accession>
<evidence type="ECO:0000313" key="2">
    <source>
        <dbReference type="Proteomes" id="UP001157502"/>
    </source>
</evidence>
<protein>
    <submittedName>
        <fullName evidence="1">Uncharacterized protein</fullName>
    </submittedName>
</protein>
<reference evidence="1" key="1">
    <citation type="submission" date="2021-05" db="EMBL/GenBank/DDBJ databases">
        <authorList>
            <person name="Pan Q."/>
            <person name="Jouanno E."/>
            <person name="Zahm M."/>
            <person name="Klopp C."/>
            <person name="Cabau C."/>
            <person name="Louis A."/>
            <person name="Berthelot C."/>
            <person name="Parey E."/>
            <person name="Roest Crollius H."/>
            <person name="Montfort J."/>
            <person name="Robinson-Rechavi M."/>
            <person name="Bouchez O."/>
            <person name="Lampietro C."/>
            <person name="Lopez Roques C."/>
            <person name="Donnadieu C."/>
            <person name="Postlethwait J."/>
            <person name="Bobe J."/>
            <person name="Dillon D."/>
            <person name="Chandos A."/>
            <person name="von Hippel F."/>
            <person name="Guiguen Y."/>
        </authorList>
    </citation>
    <scope>NUCLEOTIDE SEQUENCE</scope>
    <source>
        <strain evidence="1">YG-Jan2019</strain>
    </source>
</reference>
<gene>
    <name evidence="1" type="ORF">DPEC_G00356430</name>
</gene>
<dbReference type="Proteomes" id="UP001157502">
    <property type="component" value="Chromosome 37"/>
</dbReference>
<name>A0ACC2EZR2_DALPE</name>
<evidence type="ECO:0000313" key="1">
    <source>
        <dbReference type="EMBL" id="KAJ7984597.1"/>
    </source>
</evidence>
<sequence length="712" mass="81217">MSCSPPAKHACWMGNDTSAKEVDYGSHLVKEEFSLKEEKMVEKETDAVKEELMTVTEDLFRVNEDEKPGVLTSNSLQLFLTVSAEEVLPEQQHCKQEWSSSFGQDDHEPAQIKEEPKELRICQEKLQLQGPVDTKDFICVRNERQNKDSLCESIPADYPTLWRLEISRLESFHVILNDRLTMSAAVEVFGAVEKTVAKYEWENDQLRKLLRITPETKPCKTEPLRFFFTVTELALPAEQRRCKREWETCLGLEDPELTRINEERKELRSGQNQEQPVGFCGSDDPISPHPCVKTAAEVLGVVEKMLTEYEEENDWLRRLLCITPSISLHRLGSRQYSLVVSEDVSCERQHCKREPAQIKEEPKELRIGQEKRQLQGLVDAQDFILTPPCVKKGGEGQEDSEPGQIKEERRIGQEGEQLQRLFENKRLKRKRCQEDQPNSALINVSRCRDKDKMFTRNAGHQGRVTASKERPIECDYCRKCFSSPSKLKVHFRLRHRGKPCACKYCGKSFKLKGDLSKHAESVLGLKEEAIEEETKVLINTPGLSDAPQPHLYADKAEKCHSRLGNQMDMAMLPSGNSLLQVLKRVSVQLVDYRKAWRRSANEMGEENMGAFLMLRREQLDPEQPKMSRPTKRHIDEKAFHCSLCVNSLTNIADFKGHERTHTGGKPNHCSRVCQLALVGKLAGPAVVDTVNVGSSMTFSFEIGQQHSNLSSI</sequence>
<dbReference type="EMBL" id="CM055764">
    <property type="protein sequence ID" value="KAJ7984597.1"/>
    <property type="molecule type" value="Genomic_DNA"/>
</dbReference>
<comment type="caution">
    <text evidence="1">The sequence shown here is derived from an EMBL/GenBank/DDBJ whole genome shotgun (WGS) entry which is preliminary data.</text>
</comment>